<dbReference type="AlphaFoldDB" id="Q6S994"/>
<dbReference type="REBASE" id="1335">
    <property type="entry name" value="NheI"/>
</dbReference>
<dbReference type="EMBL" id="AY462277">
    <property type="protein sequence ID" value="AAR23810.1"/>
    <property type="molecule type" value="Genomic_DNA"/>
</dbReference>
<dbReference type="PRO" id="PR:Q6S994"/>
<reference evidence="1" key="1">
    <citation type="submission" date="2003-11" db="EMBL/GenBank/DDBJ databases">
        <title>Method for cloning and expression of NHEI restriction endonuclease in E. coli.</title>
        <authorList>
            <person name="Xu S.-Y."/>
            <person name="Xiao J.-P."/>
        </authorList>
    </citation>
    <scope>NUCLEOTIDE SEQUENCE</scope>
</reference>
<proteinExistence type="predicted"/>
<gene>
    <name evidence="1" type="primary">nheIR</name>
</gene>
<accession>Q6S994</accession>
<protein>
    <submittedName>
        <fullName evidence="1">NheIR</fullName>
    </submittedName>
</protein>
<dbReference type="RefSeq" id="WP_308023442.1">
    <property type="nucleotide sequence ID" value="NZ_CAUJQB010000108.1"/>
</dbReference>
<sequence>MSSYHDDLNILNVDFNHLRLTELIKLADQAEPFYLWVEKIFRQVSGRADSLETIIEVEERVVLKMAILTCFTSDEKELPKLFNGVGVPYPHIKACYFFFAWLVRDAATQRLDPLIREAFTQLKSIHPQMKKTELESEIFSQLLVNYRNELIHFSWPVIREVLISRLEGSRRAARGSYLELFVRTALAQSITYFYKIYGNYGKFLDVKIHDKPLKVKNRTYDVVAELIGNNHNTQYLILPVKTRETQGGGHAHLFTRDIEQSNNDIRELYPNAVIAPVIIAENWSDTEKDLENVGYNDIFHFSVNPNRFAGFSDVEQIRLNRLVERILL</sequence>
<name>Q6S994_9NEIS</name>
<organism evidence="1">
    <name type="scientific">Neisseria oralis</name>
    <dbReference type="NCBI Taxonomy" id="1107316"/>
    <lineage>
        <taxon>Bacteria</taxon>
        <taxon>Pseudomonadati</taxon>
        <taxon>Pseudomonadota</taxon>
        <taxon>Betaproteobacteria</taxon>
        <taxon>Neisseriales</taxon>
        <taxon>Neisseriaceae</taxon>
        <taxon>Neisseria</taxon>
    </lineage>
</organism>
<evidence type="ECO:0000313" key="1">
    <source>
        <dbReference type="EMBL" id="AAR23810.1"/>
    </source>
</evidence>